<reference evidence="7" key="1">
    <citation type="submission" date="2022-07" db="EMBL/GenBank/DDBJ databases">
        <title>Phylogenomic reconstructions and comparative analyses of Kickxellomycotina fungi.</title>
        <authorList>
            <person name="Reynolds N.K."/>
            <person name="Stajich J.E."/>
            <person name="Barry K."/>
            <person name="Grigoriev I.V."/>
            <person name="Crous P."/>
            <person name="Smith M.E."/>
        </authorList>
    </citation>
    <scope>NUCLEOTIDE SEQUENCE</scope>
    <source>
        <strain evidence="7">RSA 567</strain>
    </source>
</reference>
<dbReference type="Proteomes" id="UP001151582">
    <property type="component" value="Unassembled WGS sequence"/>
</dbReference>
<evidence type="ECO:0000256" key="1">
    <source>
        <dbReference type="ARBA" id="ARBA00004123"/>
    </source>
</evidence>
<feature type="domain" description="Rhodanese" evidence="6">
    <location>
        <begin position="32"/>
        <end position="62"/>
    </location>
</feature>
<dbReference type="OrthoDB" id="41445at2759"/>
<organism evidence="7 8">
    <name type="scientific">Dimargaris verticillata</name>
    <dbReference type="NCBI Taxonomy" id="2761393"/>
    <lineage>
        <taxon>Eukaryota</taxon>
        <taxon>Fungi</taxon>
        <taxon>Fungi incertae sedis</taxon>
        <taxon>Zoopagomycota</taxon>
        <taxon>Kickxellomycotina</taxon>
        <taxon>Dimargaritomycetes</taxon>
        <taxon>Dimargaritales</taxon>
        <taxon>Dimargaritaceae</taxon>
        <taxon>Dimargaris</taxon>
    </lineage>
</organism>
<sequence length="283" mass="31807">MPPVTRRTTQRSNGGNVTPTKLHQTVCLLLGYVLDYFRDAGYTHVYVLTYQRYRASAYNVTSSSGGRRPGQPKRQAVKRQRSASPTPQPKSPHHDHGKSNDGKHDGSPLLPTKVSQYWLMKAEPESRVVKGIDVKFSIDDLAAMPKQTSPWDGVRNYEARNIMRDRMKLGDLAFFYHSNCRTPGIAGIVEIVREGYPDYTACDPNHPYYDAKVKSKDPAKWFMVDVRLVEKFSAIISLKELQQHKTGALGGMVLLNRGRLSVQSVSPNEFAFIKELASSCSMD</sequence>
<dbReference type="EMBL" id="JANBQB010000072">
    <property type="protein sequence ID" value="KAJ1983052.1"/>
    <property type="molecule type" value="Genomic_DNA"/>
</dbReference>
<keyword evidence="8" id="KW-1185">Reference proteome</keyword>
<evidence type="ECO:0000256" key="4">
    <source>
        <dbReference type="ARBA" id="ARBA00023242"/>
    </source>
</evidence>
<dbReference type="InterPro" id="IPR001763">
    <property type="entry name" value="Rhodanese-like_dom"/>
</dbReference>
<dbReference type="Gene3D" id="3.10.590.10">
    <property type="entry name" value="ph1033 like domains"/>
    <property type="match status" value="1"/>
</dbReference>
<dbReference type="CDD" id="cd21133">
    <property type="entry name" value="EVE"/>
    <property type="match status" value="1"/>
</dbReference>
<dbReference type="InterPro" id="IPR002740">
    <property type="entry name" value="EVE_domain"/>
</dbReference>
<feature type="compositionally biased region" description="Basic and acidic residues" evidence="5">
    <location>
        <begin position="92"/>
        <end position="106"/>
    </location>
</feature>
<dbReference type="AlphaFoldDB" id="A0A9W8B3H1"/>
<dbReference type="InterPro" id="IPR015947">
    <property type="entry name" value="PUA-like_sf"/>
</dbReference>
<dbReference type="InterPro" id="IPR052181">
    <property type="entry name" value="5hmC_binding"/>
</dbReference>
<evidence type="ECO:0000313" key="8">
    <source>
        <dbReference type="Proteomes" id="UP001151582"/>
    </source>
</evidence>
<dbReference type="Pfam" id="PF01878">
    <property type="entry name" value="EVE"/>
    <property type="match status" value="1"/>
</dbReference>
<dbReference type="FunFam" id="3.10.590.10:FF:000003">
    <property type="entry name" value="Thymocyte nuclear protein 1"/>
    <property type="match status" value="1"/>
</dbReference>
<keyword evidence="4" id="KW-0539">Nucleus</keyword>
<accession>A0A9W8B3H1</accession>
<evidence type="ECO:0000256" key="5">
    <source>
        <dbReference type="SAM" id="MobiDB-lite"/>
    </source>
</evidence>
<name>A0A9W8B3H1_9FUNG</name>
<dbReference type="PANTHER" id="PTHR14087">
    <property type="entry name" value="THYMOCYTE NUCLEAR PROTEIN 1"/>
    <property type="match status" value="1"/>
</dbReference>
<dbReference type="SUPFAM" id="SSF88697">
    <property type="entry name" value="PUA domain-like"/>
    <property type="match status" value="1"/>
</dbReference>
<feature type="region of interest" description="Disordered" evidence="5">
    <location>
        <begin position="59"/>
        <end position="108"/>
    </location>
</feature>
<protein>
    <recommendedName>
        <fullName evidence="2">Thymocyte nuclear protein 1</fullName>
    </recommendedName>
</protein>
<comment type="caution">
    <text evidence="7">The sequence shown here is derived from an EMBL/GenBank/DDBJ whole genome shotgun (WGS) entry which is preliminary data.</text>
</comment>
<dbReference type="PANTHER" id="PTHR14087:SF7">
    <property type="entry name" value="THYMOCYTE NUCLEAR PROTEIN 1"/>
    <property type="match status" value="1"/>
</dbReference>
<evidence type="ECO:0000256" key="3">
    <source>
        <dbReference type="ARBA" id="ARBA00022553"/>
    </source>
</evidence>
<comment type="subcellular location">
    <subcellularLocation>
        <location evidence="1">Nucleus</location>
    </subcellularLocation>
</comment>
<proteinExistence type="predicted"/>
<evidence type="ECO:0000256" key="2">
    <source>
        <dbReference type="ARBA" id="ARBA00014654"/>
    </source>
</evidence>
<keyword evidence="3" id="KW-0597">Phosphoprotein</keyword>
<gene>
    <name evidence="7" type="ORF">H4R34_001508</name>
</gene>
<dbReference type="PROSITE" id="PS50206">
    <property type="entry name" value="RHODANESE_3"/>
    <property type="match status" value="1"/>
</dbReference>
<dbReference type="GO" id="GO:0005634">
    <property type="term" value="C:nucleus"/>
    <property type="evidence" value="ECO:0007669"/>
    <property type="project" value="UniProtKB-SubCell"/>
</dbReference>
<evidence type="ECO:0000313" key="7">
    <source>
        <dbReference type="EMBL" id="KAJ1983052.1"/>
    </source>
</evidence>
<evidence type="ECO:0000259" key="6">
    <source>
        <dbReference type="PROSITE" id="PS50206"/>
    </source>
</evidence>
<dbReference type="InterPro" id="IPR047197">
    <property type="entry name" value="THYN1-like_EVE"/>
</dbReference>